<reference evidence="2" key="1">
    <citation type="journal article" date="2020" name="Stud. Mycol.">
        <title>101 Dothideomycetes genomes: a test case for predicting lifestyles and emergence of pathogens.</title>
        <authorList>
            <person name="Haridas S."/>
            <person name="Albert R."/>
            <person name="Binder M."/>
            <person name="Bloem J."/>
            <person name="Labutti K."/>
            <person name="Salamov A."/>
            <person name="Andreopoulos B."/>
            <person name="Baker S."/>
            <person name="Barry K."/>
            <person name="Bills G."/>
            <person name="Bluhm B."/>
            <person name="Cannon C."/>
            <person name="Castanera R."/>
            <person name="Culley D."/>
            <person name="Daum C."/>
            <person name="Ezra D."/>
            <person name="Gonzalez J."/>
            <person name="Henrissat B."/>
            <person name="Kuo A."/>
            <person name="Liang C."/>
            <person name="Lipzen A."/>
            <person name="Lutzoni F."/>
            <person name="Magnuson J."/>
            <person name="Mondo S."/>
            <person name="Nolan M."/>
            <person name="Ohm R."/>
            <person name="Pangilinan J."/>
            <person name="Park H.-J."/>
            <person name="Ramirez L."/>
            <person name="Alfaro M."/>
            <person name="Sun H."/>
            <person name="Tritt A."/>
            <person name="Yoshinaga Y."/>
            <person name="Zwiers L.-H."/>
            <person name="Turgeon B."/>
            <person name="Goodwin S."/>
            <person name="Spatafora J."/>
            <person name="Crous P."/>
            <person name="Grigoriev I."/>
        </authorList>
    </citation>
    <scope>NUCLEOTIDE SEQUENCE</scope>
    <source>
        <strain evidence="2">CBS 175.79</strain>
    </source>
</reference>
<evidence type="ECO:0008006" key="4">
    <source>
        <dbReference type="Google" id="ProtNLM"/>
    </source>
</evidence>
<dbReference type="RefSeq" id="XP_033376905.1">
    <property type="nucleotide sequence ID" value="XM_033534817.1"/>
</dbReference>
<gene>
    <name evidence="2" type="ORF">BU24DRAFT_93203</name>
</gene>
<feature type="region of interest" description="Disordered" evidence="1">
    <location>
        <begin position="1"/>
        <end position="53"/>
    </location>
</feature>
<dbReference type="OrthoDB" id="3599883at2759"/>
<feature type="region of interest" description="Disordered" evidence="1">
    <location>
        <begin position="191"/>
        <end position="221"/>
    </location>
</feature>
<accession>A0A6A5X6R0</accession>
<evidence type="ECO:0000313" key="2">
    <source>
        <dbReference type="EMBL" id="KAF2008566.1"/>
    </source>
</evidence>
<dbReference type="AlphaFoldDB" id="A0A6A5X6R0"/>
<keyword evidence="3" id="KW-1185">Reference proteome</keyword>
<dbReference type="Pfam" id="PF12855">
    <property type="entry name" value="Ecl1"/>
    <property type="match status" value="1"/>
</dbReference>
<dbReference type="Proteomes" id="UP000799778">
    <property type="component" value="Unassembled WGS sequence"/>
</dbReference>
<dbReference type="EMBL" id="ML978082">
    <property type="protein sequence ID" value="KAF2008566.1"/>
    <property type="molecule type" value="Genomic_DNA"/>
</dbReference>
<feature type="compositionally biased region" description="Basic residues" evidence="1">
    <location>
        <begin position="1"/>
        <end position="16"/>
    </location>
</feature>
<feature type="compositionally biased region" description="Polar residues" evidence="1">
    <location>
        <begin position="192"/>
        <end position="218"/>
    </location>
</feature>
<protein>
    <recommendedName>
        <fullName evidence="4">Life-span regulatory factor-domain-containing protein</fullName>
    </recommendedName>
</protein>
<name>A0A6A5X6R0_9PLEO</name>
<evidence type="ECO:0000256" key="1">
    <source>
        <dbReference type="SAM" id="MobiDB-lite"/>
    </source>
</evidence>
<evidence type="ECO:0000313" key="3">
    <source>
        <dbReference type="Proteomes" id="UP000799778"/>
    </source>
</evidence>
<sequence length="310" mass="33930">MATHHSRPSTHSKRPLPPHARPSKPSTHSSKRSHLHTASKSGHKAVSPKEDDFEDEEVMATSFLQYCTTCEKQIIVPNNSVLYCSESCRKKDNEKELTFSLDYSPPLSPFTNFTFDDIHFKDIVPLRSPTAALSNRSSVAFSELSSDDNATSSDDKSRHSSNASLYLHQVQSGNSWADLTNAVRPARPRYNRASTSSANFSAAPSLSHTPGSTTSFSMPYTPATTRPLPPRTNPHTHSASYHAKSVDLVTPLTYTTSNSPPQYSFKALPVSTTSKGTVEGEILYEKSPIPSISPANSSLRQLFASTPRCS</sequence>
<dbReference type="InterPro" id="IPR024368">
    <property type="entry name" value="Ecl1/2/3"/>
</dbReference>
<dbReference type="GeneID" id="54292214"/>
<organism evidence="2 3">
    <name type="scientific">Aaosphaeria arxii CBS 175.79</name>
    <dbReference type="NCBI Taxonomy" id="1450172"/>
    <lineage>
        <taxon>Eukaryota</taxon>
        <taxon>Fungi</taxon>
        <taxon>Dikarya</taxon>
        <taxon>Ascomycota</taxon>
        <taxon>Pezizomycotina</taxon>
        <taxon>Dothideomycetes</taxon>
        <taxon>Pleosporomycetidae</taxon>
        <taxon>Pleosporales</taxon>
        <taxon>Pleosporales incertae sedis</taxon>
        <taxon>Aaosphaeria</taxon>
    </lineage>
</organism>
<feature type="compositionally biased region" description="Basic residues" evidence="1">
    <location>
        <begin position="29"/>
        <end position="43"/>
    </location>
</feature>
<proteinExistence type="predicted"/>